<accession>A0A0E3Q4T5</accession>
<reference evidence="1 2" key="1">
    <citation type="submission" date="2014-07" db="EMBL/GenBank/DDBJ databases">
        <title>Methanogenic archaea and the global carbon cycle.</title>
        <authorList>
            <person name="Henriksen J.R."/>
            <person name="Luke J."/>
            <person name="Reinhart S."/>
            <person name="Benedict M.N."/>
            <person name="Youngblut N.D."/>
            <person name="Metcalf M.E."/>
            <person name="Whitaker R.J."/>
            <person name="Metcalf W.W."/>
        </authorList>
    </citation>
    <scope>NUCLEOTIDE SEQUENCE [LARGE SCALE GENOMIC DNA]</scope>
    <source>
        <strain evidence="1 2">Z-761</strain>
    </source>
</reference>
<dbReference type="HOGENOM" id="CLU_2748172_0_0_2"/>
<name>A0A0E3Q4T5_9EURY</name>
<dbReference type="EMBL" id="CP009520">
    <property type="protein sequence ID" value="AKB44458.1"/>
    <property type="molecule type" value="Genomic_DNA"/>
</dbReference>
<dbReference type="Proteomes" id="UP000033096">
    <property type="component" value="Chromosome"/>
</dbReference>
<dbReference type="AlphaFoldDB" id="A0A0E3Q4T5"/>
<dbReference type="GeneID" id="60595068"/>
<organism evidence="1 2">
    <name type="scientific">Methanosarcina vacuolata Z-761</name>
    <dbReference type="NCBI Taxonomy" id="1434123"/>
    <lineage>
        <taxon>Archaea</taxon>
        <taxon>Methanobacteriati</taxon>
        <taxon>Methanobacteriota</taxon>
        <taxon>Stenosarchaea group</taxon>
        <taxon>Methanomicrobia</taxon>
        <taxon>Methanosarcinales</taxon>
        <taxon>Methanosarcinaceae</taxon>
        <taxon>Methanosarcina</taxon>
    </lineage>
</organism>
<gene>
    <name evidence="1" type="ORF">MSVAZ_2189</name>
</gene>
<keyword evidence="2" id="KW-1185">Reference proteome</keyword>
<protein>
    <submittedName>
        <fullName evidence="1">Uncharacterized protein</fullName>
    </submittedName>
</protein>
<evidence type="ECO:0000313" key="1">
    <source>
        <dbReference type="EMBL" id="AKB44458.1"/>
    </source>
</evidence>
<evidence type="ECO:0000313" key="2">
    <source>
        <dbReference type="Proteomes" id="UP000033096"/>
    </source>
</evidence>
<proteinExistence type="predicted"/>
<dbReference type="KEGG" id="mvc:MSVAZ_2189"/>
<dbReference type="RefSeq" id="WP_198146743.1">
    <property type="nucleotide sequence ID" value="NZ_CP009520.1"/>
</dbReference>
<sequence>MGGGFGLFGKGRFDGCGGCGWGGGWGGFGGYGGGWGGCGCGKPEAKCITAVRACKIKSGGCGDGWWGGDC</sequence>